<keyword evidence="4" id="KW-1185">Reference proteome</keyword>
<dbReference type="EMBL" id="SBKN01000004">
    <property type="protein sequence ID" value="RXR22568.1"/>
    <property type="molecule type" value="Genomic_DNA"/>
</dbReference>
<dbReference type="OrthoDB" id="9803050at2"/>
<proteinExistence type="predicted"/>
<dbReference type="InterPro" id="IPR008969">
    <property type="entry name" value="CarboxyPept-like_regulatory"/>
</dbReference>
<organism evidence="3 4">
    <name type="scientific">Flavobacterium stagni</name>
    <dbReference type="NCBI Taxonomy" id="2506421"/>
    <lineage>
        <taxon>Bacteria</taxon>
        <taxon>Pseudomonadati</taxon>
        <taxon>Bacteroidota</taxon>
        <taxon>Flavobacteriia</taxon>
        <taxon>Flavobacteriales</taxon>
        <taxon>Flavobacteriaceae</taxon>
        <taxon>Flavobacterium</taxon>
    </lineage>
</organism>
<evidence type="ECO:0000313" key="3">
    <source>
        <dbReference type="EMBL" id="RXR22568.1"/>
    </source>
</evidence>
<dbReference type="InterPro" id="IPR012910">
    <property type="entry name" value="Plug_dom"/>
</dbReference>
<accession>A0A4Q1K9N2</accession>
<protein>
    <submittedName>
        <fullName evidence="3">TonB-dependent receptor</fullName>
    </submittedName>
</protein>
<sequence>MMRLKYFSCLFLCFVSFMSLRAQTGDFVLLVQVLKQIEKQHNVEFSYVENEVNGLKVIPPNNKLPLNEKLTNLAQQTQLTFNRINNKYISISDNKKIKIYFKGYLKDVETKQPVENATITLHPSEQVIISNSSGYFQISDHATTSITITHVNHDPLIIEDLSPQNTPIFYLKTKTTQLEEVDTQIILTRGVTKKWDSGFEIKPKQFGLLPGLTEADVFESIKQIPGVISSDETLSNLTIRGGNQDQILFQWNGMRLYQVSHFFGLLSAINPNLAHKINIVKNGSSPYYGGSVSGVVDISTLPDNKKEEKVSFGVNMINVDATFRHQFNEKTRLALSARRSITDVLNTPTYQNYYNRVFQNTVVTDLLLNGNIAYTNDLKFYFMDVSGQLAQRISPKVELFVDFLLLTNQLNLTQSRTENAIFIKKSSSLDQETTGGIVTSRIQWNPKLKSDYRLFFSQYELYSNYESLNTTQTHYQRNEIQHLGIDLKNKYTLNSNTSLDFGYQFDEIGNQNINRINSPAVNSDVKYVLRNHALIGDLKWELPEKNIKTSFGIRQNYFERWGVFITEPRFNIAWQPNARWQFEFNGEMKNQTVSKIVDRQQDFLGIEKRRWILSNNSDIPILKNRQLSAGGSYRFKGWLISNEFFIKKVIGITARSQGFQNQYENLNFTGDYFIWGSEFLIQRQWKNIIVWATYSYNNNNYTFRINNNNVQFPSNNEIMHHWATGIVYDTQKMKLTLGGKWFTGRPTTLPQSQNLQYDPNTGASNINFNAPNSSHLPNFIQINASGSYVFPFKEKQSLTLGASILNILNTKNKVNQFYRVNTNVQSIEEINTYSLERTINVFVRYTL</sequence>
<evidence type="ECO:0000256" key="1">
    <source>
        <dbReference type="SAM" id="SignalP"/>
    </source>
</evidence>
<dbReference type="SUPFAM" id="SSF49464">
    <property type="entry name" value="Carboxypeptidase regulatory domain-like"/>
    <property type="match status" value="1"/>
</dbReference>
<feature type="chain" id="PRO_5020422519" evidence="1">
    <location>
        <begin position="25"/>
        <end position="847"/>
    </location>
</feature>
<feature type="signal peptide" evidence="1">
    <location>
        <begin position="1"/>
        <end position="24"/>
    </location>
</feature>
<keyword evidence="3" id="KW-0675">Receptor</keyword>
<keyword evidence="1" id="KW-0732">Signal</keyword>
<dbReference type="Gene3D" id="2.170.130.10">
    <property type="entry name" value="TonB-dependent receptor, plug domain"/>
    <property type="match status" value="1"/>
</dbReference>
<gene>
    <name evidence="3" type="ORF">EQG61_08270</name>
</gene>
<dbReference type="AlphaFoldDB" id="A0A4Q1K9N2"/>
<name>A0A4Q1K9N2_9FLAO</name>
<evidence type="ECO:0000313" key="4">
    <source>
        <dbReference type="Proteomes" id="UP000289857"/>
    </source>
</evidence>
<dbReference type="SUPFAM" id="SSF56935">
    <property type="entry name" value="Porins"/>
    <property type="match status" value="1"/>
</dbReference>
<dbReference type="Pfam" id="PF07715">
    <property type="entry name" value="Plug"/>
    <property type="match status" value="1"/>
</dbReference>
<evidence type="ECO:0000259" key="2">
    <source>
        <dbReference type="Pfam" id="PF07715"/>
    </source>
</evidence>
<comment type="caution">
    <text evidence="3">The sequence shown here is derived from an EMBL/GenBank/DDBJ whole genome shotgun (WGS) entry which is preliminary data.</text>
</comment>
<reference evidence="4" key="1">
    <citation type="submission" date="2019-01" db="EMBL/GenBank/DDBJ databases">
        <title>Cytophagaceae bacterium strain CAR-16.</title>
        <authorList>
            <person name="Chen W.-M."/>
        </authorList>
    </citation>
    <scope>NUCLEOTIDE SEQUENCE [LARGE SCALE GENOMIC DNA]</scope>
    <source>
        <strain evidence="4">WWJ-16</strain>
    </source>
</reference>
<feature type="domain" description="TonB-dependent receptor plug" evidence="2">
    <location>
        <begin position="216"/>
        <end position="295"/>
    </location>
</feature>
<dbReference type="InterPro" id="IPR037066">
    <property type="entry name" value="Plug_dom_sf"/>
</dbReference>
<dbReference type="Proteomes" id="UP000289857">
    <property type="component" value="Unassembled WGS sequence"/>
</dbReference>